<reference evidence="2" key="1">
    <citation type="submission" date="2014-09" db="EMBL/GenBank/DDBJ databases">
        <authorList>
            <person name="Gomez-Valero L."/>
        </authorList>
    </citation>
    <scope>NUCLEOTIDE SEQUENCE [LARGE SCALE GENOMIC DNA]</scope>
    <source>
        <strain evidence="2">ATCC700992</strain>
    </source>
</reference>
<dbReference type="KEGG" id="lfa:LFA_0383"/>
<evidence type="ECO:0000313" key="2">
    <source>
        <dbReference type="Proteomes" id="UP000032430"/>
    </source>
</evidence>
<name>A0A098G035_9GAMM</name>
<dbReference type="HOGENOM" id="CLU_1174228_0_0_6"/>
<dbReference type="Proteomes" id="UP000032430">
    <property type="component" value="Chromosome I"/>
</dbReference>
<dbReference type="STRING" id="1212491.LFA_0383"/>
<organism evidence="1 2">
    <name type="scientific">Legionella fallonii LLAP-10</name>
    <dbReference type="NCBI Taxonomy" id="1212491"/>
    <lineage>
        <taxon>Bacteria</taxon>
        <taxon>Pseudomonadati</taxon>
        <taxon>Pseudomonadota</taxon>
        <taxon>Gammaproteobacteria</taxon>
        <taxon>Legionellales</taxon>
        <taxon>Legionellaceae</taxon>
        <taxon>Legionella</taxon>
    </lineage>
</organism>
<sequence length="234" mass="26644">MQKKKILILPSDTPHPAYIDSIISPLAFLETEYSLHPIDSLSIMEELSNEQFYSHWQEKLSQYIPHYDAFFGFSFGGVILQQCFSLFTHLNKPLILFSAPSFADQSLAQKLGEVITLCNEYKIDEALHSLYQHVYYPNEIPLQTHQITDKELAAKRIIYGLTRVLETDSTSIIKENQVKHLHLIGELSHLVNKDNVLTPHQGTLLSVPEAGMRILRDNLPFCKKVILEALNGAI</sequence>
<dbReference type="EMBL" id="LN614827">
    <property type="protein sequence ID" value="CEG55852.1"/>
    <property type="molecule type" value="Genomic_DNA"/>
</dbReference>
<gene>
    <name evidence="1" type="ORF">LFA_0383</name>
</gene>
<dbReference type="InterPro" id="IPR029058">
    <property type="entry name" value="AB_hydrolase_fold"/>
</dbReference>
<accession>A0A098G035</accession>
<proteinExistence type="predicted"/>
<protein>
    <recommendedName>
        <fullName evidence="3">Alpha/beta hydrolase</fullName>
    </recommendedName>
</protein>
<dbReference type="RefSeq" id="WP_045094655.1">
    <property type="nucleotide sequence ID" value="NZ_LN614827.1"/>
</dbReference>
<dbReference type="AlphaFoldDB" id="A0A098G035"/>
<dbReference type="SUPFAM" id="SSF53474">
    <property type="entry name" value="alpha/beta-Hydrolases"/>
    <property type="match status" value="1"/>
</dbReference>
<evidence type="ECO:0008006" key="3">
    <source>
        <dbReference type="Google" id="ProtNLM"/>
    </source>
</evidence>
<dbReference type="OrthoDB" id="5650425at2"/>
<evidence type="ECO:0000313" key="1">
    <source>
        <dbReference type="EMBL" id="CEG55852.1"/>
    </source>
</evidence>
<keyword evidence="2" id="KW-1185">Reference proteome</keyword>